<sequence length="103" mass="12558">MSHKRSACVTQRKKKIWMKNLVQFQDSYRKRRHVPLEEHSLDTNETSNCQSLPVPWRYHQRKERKKKGNFERSNIFMAKKITFLIFINSKCISKRRKSAEYLQ</sequence>
<dbReference type="EMBL" id="KQ416982">
    <property type="protein sequence ID" value="KOF94330.1"/>
    <property type="molecule type" value="Genomic_DNA"/>
</dbReference>
<organism evidence="1">
    <name type="scientific">Octopus bimaculoides</name>
    <name type="common">California two-spotted octopus</name>
    <dbReference type="NCBI Taxonomy" id="37653"/>
    <lineage>
        <taxon>Eukaryota</taxon>
        <taxon>Metazoa</taxon>
        <taxon>Spiralia</taxon>
        <taxon>Lophotrochozoa</taxon>
        <taxon>Mollusca</taxon>
        <taxon>Cephalopoda</taxon>
        <taxon>Coleoidea</taxon>
        <taxon>Octopodiformes</taxon>
        <taxon>Octopoda</taxon>
        <taxon>Incirrata</taxon>
        <taxon>Octopodidae</taxon>
        <taxon>Octopus</taxon>
    </lineage>
</organism>
<proteinExistence type="predicted"/>
<protein>
    <submittedName>
        <fullName evidence="1">Uncharacterized protein</fullName>
    </submittedName>
</protein>
<evidence type="ECO:0000313" key="1">
    <source>
        <dbReference type="EMBL" id="KOF94330.1"/>
    </source>
</evidence>
<gene>
    <name evidence="1" type="ORF">OCBIM_22002037mg</name>
</gene>
<reference evidence="1" key="1">
    <citation type="submission" date="2015-07" db="EMBL/GenBank/DDBJ databases">
        <title>MeaNS - Measles Nucleotide Surveillance Program.</title>
        <authorList>
            <person name="Tran T."/>
            <person name="Druce J."/>
        </authorList>
    </citation>
    <scope>NUCLEOTIDE SEQUENCE</scope>
    <source>
        <strain evidence="1">UCB-OBI-ISO-001</strain>
        <tissue evidence="1">Gonad</tissue>
    </source>
</reference>
<name>A0A0L8HZW2_OCTBM</name>
<dbReference type="AlphaFoldDB" id="A0A0L8HZW2"/>
<accession>A0A0L8HZW2</accession>